<dbReference type="FunFam" id="3.30.360.10:FF:000004">
    <property type="entry name" value="4-hydroxy-tetrahydrodipicolinate reductase"/>
    <property type="match status" value="1"/>
</dbReference>
<proteinExistence type="inferred from homology"/>
<dbReference type="Pfam" id="PF05173">
    <property type="entry name" value="DapB_C"/>
    <property type="match status" value="1"/>
</dbReference>
<dbReference type="RefSeq" id="WP_066624572.1">
    <property type="nucleotide sequence ID" value="NZ_FQXL01000005.1"/>
</dbReference>
<dbReference type="NCBIfam" id="TIGR00036">
    <property type="entry name" value="dapB"/>
    <property type="match status" value="1"/>
</dbReference>
<evidence type="ECO:0000256" key="1">
    <source>
        <dbReference type="ARBA" id="ARBA00006642"/>
    </source>
</evidence>
<dbReference type="GO" id="GO:0009089">
    <property type="term" value="P:lysine biosynthetic process via diaminopimelate"/>
    <property type="evidence" value="ECO:0007669"/>
    <property type="project" value="UniProtKB-UniRule"/>
</dbReference>
<accession>A0A162SM60</accession>
<feature type="binding site" evidence="9">
    <location>
        <begin position="86"/>
        <end position="88"/>
    </location>
    <ligand>
        <name>NAD(+)</name>
        <dbReference type="ChEBI" id="CHEBI:57540"/>
    </ligand>
</feature>
<dbReference type="STRING" id="1121326.CLMAG_33600"/>
<feature type="active site" description="Proton donor/acceptor" evidence="9">
    <location>
        <position position="143"/>
    </location>
</feature>
<comment type="similarity">
    <text evidence="1 9">Belongs to the DapB family.</text>
</comment>
<keyword evidence="7 9" id="KW-0520">NAD</keyword>
<comment type="caution">
    <text evidence="13">The sequence shown here is derived from an EMBL/GenBank/DDBJ whole genome shotgun (WGS) entry which is preliminary data.</text>
</comment>
<reference evidence="13 14" key="1">
    <citation type="submission" date="2016-04" db="EMBL/GenBank/DDBJ databases">
        <title>Genome sequence of Clostridium magnum DSM 2767.</title>
        <authorList>
            <person name="Poehlein A."/>
            <person name="Uhlig R."/>
            <person name="Fischer R."/>
            <person name="Bahl H."/>
            <person name="Daniel R."/>
        </authorList>
    </citation>
    <scope>NUCLEOTIDE SEQUENCE [LARGE SCALE GENOMIC DNA]</scope>
    <source>
        <strain evidence="13 14">DSM 2767</strain>
    </source>
</reference>
<sequence length="253" mass="27250">MLKLIINGCNGAMGQTLTKIIGEMEDAEIVAGIDQNPERCKNSYPVYTNILDSKEEADAVIDFSNPGSLPGLLQYGTKTSTALVIATTGLSAEDLGKIKEASEKIAIFQSGNTSLGINLLTNLVRKAAAVLNETFDIEIIEKHHNKKIDAPSGTAYMLANEINDELNNSKEFVYGREGQVGKRTKKEIGIHAVRGGTIVGEHTAIFAGLDEVIEIKHTATSKAVFAQGAIKAAKFIAKQDKGLYNMKDVLKLD</sequence>
<comment type="function">
    <text evidence="9">Catalyzes the conversion of 4-hydroxy-tetrahydrodipicolinate (HTPA) to tetrahydrodipicolinate.</text>
</comment>
<dbReference type="EMBL" id="LWAE01000003">
    <property type="protein sequence ID" value="KZL91601.1"/>
    <property type="molecule type" value="Genomic_DNA"/>
</dbReference>
<comment type="subunit">
    <text evidence="9">Homotetramer.</text>
</comment>
<dbReference type="PROSITE" id="PS01298">
    <property type="entry name" value="DAPB"/>
    <property type="match status" value="1"/>
</dbReference>
<feature type="binding site" evidence="9">
    <location>
        <position position="144"/>
    </location>
    <ligand>
        <name>(S)-2,3,4,5-tetrahydrodipicolinate</name>
        <dbReference type="ChEBI" id="CHEBI:16845"/>
    </ligand>
</feature>
<dbReference type="InterPro" id="IPR022663">
    <property type="entry name" value="DapB_C"/>
</dbReference>
<evidence type="ECO:0000256" key="7">
    <source>
        <dbReference type="ARBA" id="ARBA00023027"/>
    </source>
</evidence>
<dbReference type="GO" id="GO:0016726">
    <property type="term" value="F:oxidoreductase activity, acting on CH or CH2 groups, NAD or NADP as acceptor"/>
    <property type="evidence" value="ECO:0007669"/>
    <property type="project" value="UniProtKB-UniRule"/>
</dbReference>
<evidence type="ECO:0000256" key="9">
    <source>
        <dbReference type="HAMAP-Rule" id="MF_00102"/>
    </source>
</evidence>
<dbReference type="GO" id="GO:0005829">
    <property type="term" value="C:cytosol"/>
    <property type="evidence" value="ECO:0007669"/>
    <property type="project" value="TreeGrafter"/>
</dbReference>
<evidence type="ECO:0000256" key="8">
    <source>
        <dbReference type="ARBA" id="ARBA00023154"/>
    </source>
</evidence>
<dbReference type="AlphaFoldDB" id="A0A162SM60"/>
<dbReference type="Proteomes" id="UP000076603">
    <property type="component" value="Unassembled WGS sequence"/>
</dbReference>
<evidence type="ECO:0000256" key="2">
    <source>
        <dbReference type="ARBA" id="ARBA00022490"/>
    </source>
</evidence>
<dbReference type="GO" id="GO:0008839">
    <property type="term" value="F:4-hydroxy-tetrahydrodipicolinate reductase"/>
    <property type="evidence" value="ECO:0007669"/>
    <property type="project" value="UniProtKB-UniRule"/>
</dbReference>
<comment type="catalytic activity">
    <reaction evidence="9">
        <text>(S)-2,3,4,5-tetrahydrodipicolinate + NAD(+) + H2O = (2S,4S)-4-hydroxy-2,3,4,5-tetrahydrodipicolinate + NADH + H(+)</text>
        <dbReference type="Rhea" id="RHEA:35323"/>
        <dbReference type="ChEBI" id="CHEBI:15377"/>
        <dbReference type="ChEBI" id="CHEBI:15378"/>
        <dbReference type="ChEBI" id="CHEBI:16845"/>
        <dbReference type="ChEBI" id="CHEBI:57540"/>
        <dbReference type="ChEBI" id="CHEBI:57945"/>
        <dbReference type="ChEBI" id="CHEBI:67139"/>
        <dbReference type="EC" id="1.17.1.8"/>
    </reaction>
</comment>
<comment type="caution">
    <text evidence="9">Lacks conserved residue(s) required for the propagation of feature annotation.</text>
</comment>
<name>A0A162SM60_9CLOT</name>
<dbReference type="GO" id="GO:0019877">
    <property type="term" value="P:diaminopimelate biosynthetic process"/>
    <property type="evidence" value="ECO:0007669"/>
    <property type="project" value="UniProtKB-UniRule"/>
</dbReference>
<dbReference type="PIRSF" id="PIRSF000161">
    <property type="entry name" value="DHPR"/>
    <property type="match status" value="1"/>
</dbReference>
<dbReference type="UniPathway" id="UPA00034">
    <property type="reaction ID" value="UER00018"/>
</dbReference>
<feature type="binding site" evidence="9">
    <location>
        <begin position="110"/>
        <end position="113"/>
    </location>
    <ligand>
        <name>NAD(+)</name>
        <dbReference type="ChEBI" id="CHEBI:57540"/>
    </ligand>
</feature>
<dbReference type="PANTHER" id="PTHR20836">
    <property type="entry name" value="DIHYDRODIPICOLINATE REDUCTASE"/>
    <property type="match status" value="1"/>
</dbReference>
<evidence type="ECO:0000259" key="12">
    <source>
        <dbReference type="Pfam" id="PF05173"/>
    </source>
</evidence>
<evidence type="ECO:0000256" key="6">
    <source>
        <dbReference type="ARBA" id="ARBA00023002"/>
    </source>
</evidence>
<keyword evidence="4 9" id="KW-0521">NADP</keyword>
<dbReference type="CDD" id="cd02274">
    <property type="entry name" value="DHDPR_N"/>
    <property type="match status" value="1"/>
</dbReference>
<feature type="domain" description="Dihydrodipicolinate reductase N-terminal" evidence="11">
    <location>
        <begin position="3"/>
        <end position="112"/>
    </location>
</feature>
<gene>
    <name evidence="13" type="primary">dapB_4</name>
    <name evidence="9" type="synonym">dapB</name>
    <name evidence="13" type="ORF">CLMAG_33600</name>
</gene>
<comment type="caution">
    <text evidence="9">Was originally thought to be a dihydrodipicolinate reductase (DHDPR), catalyzing the conversion of dihydrodipicolinate to tetrahydrodipicolinate. However, it was shown in E.coli that the substrate of the enzymatic reaction is not dihydrodipicolinate (DHDP) but in fact (2S,4S)-4-hydroxy-2,3,4,5-tetrahydrodipicolinic acid (HTPA), the product released by the DapA-catalyzed reaction.</text>
</comment>
<dbReference type="SUPFAM" id="SSF55347">
    <property type="entry name" value="Glyceraldehyde-3-phosphate dehydrogenase-like, C-terminal domain"/>
    <property type="match status" value="1"/>
</dbReference>
<dbReference type="PATRIC" id="fig|1121326.3.peg.3396"/>
<dbReference type="GO" id="GO:0050661">
    <property type="term" value="F:NADP binding"/>
    <property type="evidence" value="ECO:0007669"/>
    <property type="project" value="UniProtKB-UniRule"/>
</dbReference>
<dbReference type="InterPro" id="IPR036291">
    <property type="entry name" value="NAD(P)-bd_dom_sf"/>
</dbReference>
<dbReference type="EC" id="1.17.1.8" evidence="9 10"/>
<dbReference type="GO" id="GO:0051287">
    <property type="term" value="F:NAD binding"/>
    <property type="evidence" value="ECO:0007669"/>
    <property type="project" value="UniProtKB-UniRule"/>
</dbReference>
<keyword evidence="6 9" id="KW-0560">Oxidoreductase</keyword>
<feature type="domain" description="Dihydrodipicolinate reductase C-terminal" evidence="12">
    <location>
        <begin position="116"/>
        <end position="250"/>
    </location>
</feature>
<dbReference type="HAMAP" id="MF_00102">
    <property type="entry name" value="DapB"/>
    <property type="match status" value="1"/>
</dbReference>
<evidence type="ECO:0000256" key="4">
    <source>
        <dbReference type="ARBA" id="ARBA00022857"/>
    </source>
</evidence>
<comment type="subcellular location">
    <subcellularLocation>
        <location evidence="9">Cytoplasm</location>
    </subcellularLocation>
</comment>
<evidence type="ECO:0000259" key="11">
    <source>
        <dbReference type="Pfam" id="PF01113"/>
    </source>
</evidence>
<dbReference type="SUPFAM" id="SSF51735">
    <property type="entry name" value="NAD(P)-binding Rossmann-fold domains"/>
    <property type="match status" value="1"/>
</dbReference>
<dbReference type="InterPro" id="IPR022664">
    <property type="entry name" value="DapB_N_CS"/>
</dbReference>
<evidence type="ECO:0000313" key="13">
    <source>
        <dbReference type="EMBL" id="KZL91601.1"/>
    </source>
</evidence>
<evidence type="ECO:0000256" key="3">
    <source>
        <dbReference type="ARBA" id="ARBA00022605"/>
    </source>
</evidence>
<evidence type="ECO:0000313" key="14">
    <source>
        <dbReference type="Proteomes" id="UP000076603"/>
    </source>
</evidence>
<dbReference type="PANTHER" id="PTHR20836:SF7">
    <property type="entry name" value="4-HYDROXY-TETRAHYDRODIPICOLINATE REDUCTASE"/>
    <property type="match status" value="1"/>
</dbReference>
<keyword evidence="3 9" id="KW-0028">Amino-acid biosynthesis</keyword>
<keyword evidence="8 9" id="KW-0457">Lysine biosynthesis</keyword>
<comment type="catalytic activity">
    <reaction evidence="9">
        <text>(S)-2,3,4,5-tetrahydrodipicolinate + NADP(+) + H2O = (2S,4S)-4-hydroxy-2,3,4,5-tetrahydrodipicolinate + NADPH + H(+)</text>
        <dbReference type="Rhea" id="RHEA:35331"/>
        <dbReference type="ChEBI" id="CHEBI:15377"/>
        <dbReference type="ChEBI" id="CHEBI:15378"/>
        <dbReference type="ChEBI" id="CHEBI:16845"/>
        <dbReference type="ChEBI" id="CHEBI:57783"/>
        <dbReference type="ChEBI" id="CHEBI:58349"/>
        <dbReference type="ChEBI" id="CHEBI:67139"/>
        <dbReference type="EC" id="1.17.1.8"/>
    </reaction>
</comment>
<dbReference type="InterPro" id="IPR000846">
    <property type="entry name" value="DapB_N"/>
</dbReference>
<comment type="pathway">
    <text evidence="9">Amino-acid biosynthesis; L-lysine biosynthesis via DAP pathway; (S)-tetrahydrodipicolinate from L-aspartate: step 4/4.</text>
</comment>
<feature type="binding site" evidence="9">
    <location>
        <begin position="153"/>
        <end position="154"/>
    </location>
    <ligand>
        <name>(S)-2,3,4,5-tetrahydrodipicolinate</name>
        <dbReference type="ChEBI" id="CHEBI:16845"/>
    </ligand>
</feature>
<protein>
    <recommendedName>
        <fullName evidence="9 10">4-hydroxy-tetrahydrodipicolinate reductase</fullName>
        <shortName evidence="9">HTPA reductase</shortName>
        <ecNumber evidence="9 10">1.17.1.8</ecNumber>
    </recommendedName>
</protein>
<dbReference type="OrthoDB" id="9790352at2"/>
<dbReference type="Pfam" id="PF01113">
    <property type="entry name" value="DapB_N"/>
    <property type="match status" value="1"/>
</dbReference>
<evidence type="ECO:0000256" key="10">
    <source>
        <dbReference type="NCBIfam" id="TIGR00036"/>
    </source>
</evidence>
<dbReference type="InterPro" id="IPR023940">
    <property type="entry name" value="DHDPR_bac"/>
</dbReference>
<keyword evidence="5 9" id="KW-0220">Diaminopimelate biosynthesis</keyword>
<feature type="binding site" evidence="9">
    <location>
        <begin position="8"/>
        <end position="13"/>
    </location>
    <ligand>
        <name>NAD(+)</name>
        <dbReference type="ChEBI" id="CHEBI:57540"/>
    </ligand>
</feature>
<keyword evidence="2 9" id="KW-0963">Cytoplasm</keyword>
<organism evidence="13 14">
    <name type="scientific">Clostridium magnum DSM 2767</name>
    <dbReference type="NCBI Taxonomy" id="1121326"/>
    <lineage>
        <taxon>Bacteria</taxon>
        <taxon>Bacillati</taxon>
        <taxon>Bacillota</taxon>
        <taxon>Clostridia</taxon>
        <taxon>Eubacteriales</taxon>
        <taxon>Clostridiaceae</taxon>
        <taxon>Clostridium</taxon>
    </lineage>
</organism>
<keyword evidence="14" id="KW-1185">Reference proteome</keyword>
<dbReference type="Gene3D" id="3.40.50.720">
    <property type="entry name" value="NAD(P)-binding Rossmann-like Domain"/>
    <property type="match status" value="1"/>
</dbReference>
<evidence type="ECO:0000256" key="5">
    <source>
        <dbReference type="ARBA" id="ARBA00022915"/>
    </source>
</evidence>
<feature type="active site" description="Proton donor" evidence="9">
    <location>
        <position position="147"/>
    </location>
</feature>
<dbReference type="Gene3D" id="3.30.360.10">
    <property type="entry name" value="Dihydrodipicolinate Reductase, domain 2"/>
    <property type="match status" value="1"/>
</dbReference>